<dbReference type="PROSITE" id="PS50821">
    <property type="entry name" value="PAZ"/>
    <property type="match status" value="1"/>
</dbReference>
<feature type="compositionally biased region" description="Gly residues" evidence="1">
    <location>
        <begin position="11"/>
        <end position="32"/>
    </location>
</feature>
<dbReference type="Proteomes" id="UP001310890">
    <property type="component" value="Unassembled WGS sequence"/>
</dbReference>
<dbReference type="Gene3D" id="3.30.420.10">
    <property type="entry name" value="Ribonuclease H-like superfamily/Ribonuclease H"/>
    <property type="match status" value="1"/>
</dbReference>
<proteinExistence type="predicted"/>
<accession>A0AAN7YFK9</accession>
<dbReference type="Gene3D" id="2.170.260.10">
    <property type="entry name" value="paz domain"/>
    <property type="match status" value="1"/>
</dbReference>
<evidence type="ECO:0000259" key="2">
    <source>
        <dbReference type="PROSITE" id="PS50821"/>
    </source>
</evidence>
<comment type="caution">
    <text evidence="4">The sequence shown here is derived from an EMBL/GenBank/DDBJ whole genome shotgun (WGS) entry which is preliminary data.</text>
</comment>
<dbReference type="CDD" id="cd02846">
    <property type="entry name" value="PAZ_argonaute_like"/>
    <property type="match status" value="1"/>
</dbReference>
<dbReference type="EMBL" id="JAVRRL010000040">
    <property type="protein sequence ID" value="KAK5111366.1"/>
    <property type="molecule type" value="Genomic_DNA"/>
</dbReference>
<evidence type="ECO:0000313" key="4">
    <source>
        <dbReference type="EMBL" id="KAK5111366.1"/>
    </source>
</evidence>
<evidence type="ECO:0000256" key="1">
    <source>
        <dbReference type="SAM" id="MobiDB-lite"/>
    </source>
</evidence>
<feature type="compositionally biased region" description="Basic and acidic residues" evidence="1">
    <location>
        <begin position="1"/>
        <end position="10"/>
    </location>
</feature>
<feature type="domain" description="PAZ" evidence="2">
    <location>
        <begin position="346"/>
        <end position="472"/>
    </location>
</feature>
<dbReference type="InterPro" id="IPR032474">
    <property type="entry name" value="Argonaute_N"/>
</dbReference>
<dbReference type="Pfam" id="PF02171">
    <property type="entry name" value="Piwi"/>
    <property type="match status" value="1"/>
</dbReference>
<reference evidence="4" key="1">
    <citation type="submission" date="2023-08" db="EMBL/GenBank/DDBJ databases">
        <title>Black Yeasts Isolated from many extreme environments.</title>
        <authorList>
            <person name="Coleine C."/>
            <person name="Stajich J.E."/>
            <person name="Selbmann L."/>
        </authorList>
    </citation>
    <scope>NUCLEOTIDE SEQUENCE</scope>
    <source>
        <strain evidence="4">CCFEE 5401</strain>
    </source>
</reference>
<dbReference type="InterPro" id="IPR003165">
    <property type="entry name" value="Piwi"/>
</dbReference>
<dbReference type="InterPro" id="IPR036085">
    <property type="entry name" value="PAZ_dom_sf"/>
</dbReference>
<dbReference type="GO" id="GO:0003723">
    <property type="term" value="F:RNA binding"/>
    <property type="evidence" value="ECO:0007669"/>
    <property type="project" value="InterPro"/>
</dbReference>
<evidence type="ECO:0008006" key="6">
    <source>
        <dbReference type="Google" id="ProtNLM"/>
    </source>
</evidence>
<evidence type="ECO:0000313" key="5">
    <source>
        <dbReference type="Proteomes" id="UP001310890"/>
    </source>
</evidence>
<dbReference type="PROSITE" id="PS50822">
    <property type="entry name" value="PIWI"/>
    <property type="match status" value="1"/>
</dbReference>
<dbReference type="SUPFAM" id="SSF101690">
    <property type="entry name" value="PAZ domain"/>
    <property type="match status" value="1"/>
</dbReference>
<dbReference type="InterPro" id="IPR045246">
    <property type="entry name" value="Piwi_ago-like"/>
</dbReference>
<dbReference type="Pfam" id="PF16486">
    <property type="entry name" value="ArgoN"/>
    <property type="match status" value="1"/>
</dbReference>
<dbReference type="SUPFAM" id="SSF53098">
    <property type="entry name" value="Ribonuclease H-like"/>
    <property type="match status" value="1"/>
</dbReference>
<organism evidence="4 5">
    <name type="scientific">Meristemomyces frigidus</name>
    <dbReference type="NCBI Taxonomy" id="1508187"/>
    <lineage>
        <taxon>Eukaryota</taxon>
        <taxon>Fungi</taxon>
        <taxon>Dikarya</taxon>
        <taxon>Ascomycota</taxon>
        <taxon>Pezizomycotina</taxon>
        <taxon>Dothideomycetes</taxon>
        <taxon>Dothideomycetidae</taxon>
        <taxon>Mycosphaerellales</taxon>
        <taxon>Teratosphaeriaceae</taxon>
        <taxon>Meristemomyces</taxon>
    </lineage>
</organism>
<dbReference type="SMART" id="SM01163">
    <property type="entry name" value="DUF1785"/>
    <property type="match status" value="1"/>
</dbReference>
<dbReference type="AlphaFoldDB" id="A0AAN7YFK9"/>
<dbReference type="InterPro" id="IPR014811">
    <property type="entry name" value="ArgoL1"/>
</dbReference>
<dbReference type="Pfam" id="PF08699">
    <property type="entry name" value="ArgoL1"/>
    <property type="match status" value="1"/>
</dbReference>
<gene>
    <name evidence="4" type="ORF">LTR62_005206</name>
</gene>
<dbReference type="SMART" id="SM00950">
    <property type="entry name" value="Piwi"/>
    <property type="match status" value="1"/>
</dbReference>
<protein>
    <recommendedName>
        <fullName evidence="6">Piwi-domain-containing protein</fullName>
    </recommendedName>
</protein>
<dbReference type="PANTHER" id="PTHR22891">
    <property type="entry name" value="EUKARYOTIC TRANSLATION INITIATION FACTOR 2C"/>
    <property type="match status" value="1"/>
</dbReference>
<dbReference type="CDD" id="cd04657">
    <property type="entry name" value="Piwi_ago-like"/>
    <property type="match status" value="1"/>
</dbReference>
<name>A0AAN7YFK9_9PEZI</name>
<sequence length="1018" mass="111593">MSGEQRDRAGGRGGGGRGGGVGGRGGGPQRSGGRGDRRGYAAPRGGGSGPQSMPYRPGPANVGGIYLDGAPVPAPSQAITKAEDALVLATRGKSFPLGDATVPGRRGYGTKGQSIVLRTNYFAIATTSEENKPDVPWYKYEVKDSHSTKNSPDGRDIDLSRQKKRQLFQAILALAVFQGVTCATDYAKIIITNKKLDLGPGDVFKSKVVAAPVDPPTTQAGPPPDFVTQARERNSVTIAIRLSGTFTTRQIVEYLKSTAPGAEYNTGDIIQLMNIIVCKAPNDGNNVRDAGLNRFYMHEGHPAVEMYNLERGLEALRGYYASVRPAVGRLLLNLNVTSGAFYKPVALRDLLREYGGTNDDKESFIHRLKVTATYQKDGEKTPFMTKTKTIVGFSKPPRTAPRSVVRIGNAKQVSFSYMDHTQANPQPRQVTAFEYFRDHHKITLQAPDLPVLNVGTPNDPQYLPVELCKIIPGQPYRKLLSGNQTSEMLRFAARFPNQNAMSIAGTAQNPGNGLRLFKLRGLQGTDPQAESIKPWGFNTGVEMLTVPGRILQNPQIKYGANKSENPRNGSWNLVGSKFHKPGRFESWGVLVINIGNRNTMFGNPEPLFSELARHLKDYGVAMGARKNTRTIALDPLTRQNRASNDLKIKQEFDSASQNGCPMLLVVLPEVDRWLYARIKLYGDVKYGVHTINAVGAKIQKENGQGMYLGNLALKFNIKGGGVSHVIPNALGKPLDNNTMIFGIDVTHPSPGSAESAPSISCVVASIDEHLTQWPGSIRTQPARLEIGATPVTGLDVMVTERLKLWQDKHRGALPTKIILYRDGVSESQYEQVLTLELPAFHKAFGVLYGAPAKWPKMAIMVVGKRHHTRFYPTREQDADFNPQKQKGSYNPKPGTIVDRHISGRILGEFWLQAHQGLQGTARPAHYVVLKDDIGFEADELQTFTHNMCYLFNRATKAVSICPPAYYADLLCDRGRAYLFSELGEDNGTFSSGVTGAGQTAREWNGGVHPRLRNSTWYI</sequence>
<evidence type="ECO:0000259" key="3">
    <source>
        <dbReference type="PROSITE" id="PS50822"/>
    </source>
</evidence>
<dbReference type="InterPro" id="IPR036397">
    <property type="entry name" value="RNaseH_sf"/>
</dbReference>
<feature type="region of interest" description="Disordered" evidence="1">
    <location>
        <begin position="1"/>
        <end position="60"/>
    </location>
</feature>
<dbReference type="Pfam" id="PF02170">
    <property type="entry name" value="PAZ"/>
    <property type="match status" value="1"/>
</dbReference>
<feature type="domain" description="Piwi" evidence="3">
    <location>
        <begin position="662"/>
        <end position="970"/>
    </location>
</feature>
<dbReference type="InterPro" id="IPR003100">
    <property type="entry name" value="PAZ_dom"/>
</dbReference>
<dbReference type="InterPro" id="IPR012337">
    <property type="entry name" value="RNaseH-like_sf"/>
</dbReference>
<dbReference type="Gene3D" id="3.40.50.2300">
    <property type="match status" value="1"/>
</dbReference>